<dbReference type="InterPro" id="IPR025349">
    <property type="entry name" value="DUF4253"/>
</dbReference>
<evidence type="ECO:0000313" key="2">
    <source>
        <dbReference type="EMBL" id="MBN8660057.1"/>
    </source>
</evidence>
<gene>
    <name evidence="2" type="ORF">J0M35_06810</name>
</gene>
<name>A0A8J7PEZ0_9BACT</name>
<dbReference type="Pfam" id="PF14062">
    <property type="entry name" value="DUF4253"/>
    <property type="match status" value="1"/>
</dbReference>
<sequence>MVPEVHKKILEELKRFQIDTALVKKVEKDLPREFFFVPVTSEQATGVWHAIRAVHKETGFWPILVQNDGVIDELFSTLERHDENFEGYFEETVSEGLAIDFKSWLKLQEPEPQDNDELMGEWPEEAEPAHVLVQLLDLRVDEEGRFAMQQLSEVLLVLCPLQEPWQLPALLKLGGWNACPDAPHHVAGFKYWCERYAAEPAFFSYDTFEFIVNNPPIDNDSALELAIDQYYYCYDLVAQGCGSILELAGNLVDSTVWYFWWD</sequence>
<evidence type="ECO:0000259" key="1">
    <source>
        <dbReference type="Pfam" id="PF14062"/>
    </source>
</evidence>
<protein>
    <submittedName>
        <fullName evidence="2">DUF4253 domain-containing protein</fullName>
    </submittedName>
</protein>
<organism evidence="2 3">
    <name type="scientific">Candidatus Obscuribacter phosphatis</name>
    <dbReference type="NCBI Taxonomy" id="1906157"/>
    <lineage>
        <taxon>Bacteria</taxon>
        <taxon>Bacillati</taxon>
        <taxon>Candidatus Melainabacteria</taxon>
        <taxon>Candidatus Obscuribacterales</taxon>
        <taxon>Candidatus Obscuribacteraceae</taxon>
        <taxon>Candidatus Obscuribacter</taxon>
    </lineage>
</organism>
<dbReference type="EMBL" id="JAFLCK010000007">
    <property type="protein sequence ID" value="MBN8660057.1"/>
    <property type="molecule type" value="Genomic_DNA"/>
</dbReference>
<feature type="domain" description="DUF4253" evidence="1">
    <location>
        <begin position="156"/>
        <end position="262"/>
    </location>
</feature>
<proteinExistence type="predicted"/>
<dbReference type="AlphaFoldDB" id="A0A8J7PEZ0"/>
<accession>A0A8J7PEZ0</accession>
<reference evidence="2" key="1">
    <citation type="submission" date="2021-02" db="EMBL/GenBank/DDBJ databases">
        <title>Genome-Resolved Metagenomics of a Microbial Community Performing Photosynthetic Biological Nutrient Removal.</title>
        <authorList>
            <person name="Mcdaniel E.A."/>
        </authorList>
    </citation>
    <scope>NUCLEOTIDE SEQUENCE</scope>
    <source>
        <strain evidence="2">UWPOB_OBS1</strain>
    </source>
</reference>
<comment type="caution">
    <text evidence="2">The sequence shown here is derived from an EMBL/GenBank/DDBJ whole genome shotgun (WGS) entry which is preliminary data.</text>
</comment>
<evidence type="ECO:0000313" key="3">
    <source>
        <dbReference type="Proteomes" id="UP000664277"/>
    </source>
</evidence>
<dbReference type="Proteomes" id="UP000664277">
    <property type="component" value="Unassembled WGS sequence"/>
</dbReference>